<evidence type="ECO:0000256" key="5">
    <source>
        <dbReference type="ARBA" id="ARBA00023254"/>
    </source>
</evidence>
<keyword evidence="5" id="KW-0469">Meiosis</keyword>
<dbReference type="GO" id="GO:0005634">
    <property type="term" value="C:nucleus"/>
    <property type="evidence" value="ECO:0007669"/>
    <property type="project" value="UniProtKB-SubCell"/>
</dbReference>
<dbReference type="PANTHER" id="PTHR48225">
    <property type="entry name" value="HORMA DOMAIN-CONTAINING PROTEIN 1"/>
    <property type="match status" value="1"/>
</dbReference>
<gene>
    <name evidence="7" type="primary">HOP1_3</name>
    <name evidence="7" type="ORF">PGTUg99_012250</name>
</gene>
<keyword evidence="3" id="KW-0158">Chromosome</keyword>
<evidence type="ECO:0000259" key="6">
    <source>
        <dbReference type="Pfam" id="PF02301"/>
    </source>
</evidence>
<dbReference type="InterPro" id="IPR051294">
    <property type="entry name" value="HORMA_MeioticProgression"/>
</dbReference>
<comment type="caution">
    <text evidence="7">The sequence shown here is derived from an EMBL/GenBank/DDBJ whole genome shotgun (WGS) entry which is preliminary data.</text>
</comment>
<dbReference type="PANTHER" id="PTHR48225:SF7">
    <property type="entry name" value="MEIOSIS-SPECIFIC PROTEIN HOP1"/>
    <property type="match status" value="1"/>
</dbReference>
<dbReference type="GO" id="GO:0051598">
    <property type="term" value="P:meiotic recombination checkpoint signaling"/>
    <property type="evidence" value="ECO:0007669"/>
    <property type="project" value="TreeGrafter"/>
</dbReference>
<dbReference type="InterPro" id="IPR003511">
    <property type="entry name" value="HORMA_dom"/>
</dbReference>
<dbReference type="Pfam" id="PF02301">
    <property type="entry name" value="HORMA"/>
    <property type="match status" value="1"/>
</dbReference>
<dbReference type="GO" id="GO:0005694">
    <property type="term" value="C:chromosome"/>
    <property type="evidence" value="ECO:0007669"/>
    <property type="project" value="UniProtKB-SubCell"/>
</dbReference>
<proteinExistence type="predicted"/>
<keyword evidence="4" id="KW-0539">Nucleus</keyword>
<organism evidence="7 8">
    <name type="scientific">Puccinia graminis f. sp. tritici</name>
    <dbReference type="NCBI Taxonomy" id="56615"/>
    <lineage>
        <taxon>Eukaryota</taxon>
        <taxon>Fungi</taxon>
        <taxon>Dikarya</taxon>
        <taxon>Basidiomycota</taxon>
        <taxon>Pucciniomycotina</taxon>
        <taxon>Pucciniomycetes</taxon>
        <taxon>Pucciniales</taxon>
        <taxon>Pucciniaceae</taxon>
        <taxon>Puccinia</taxon>
    </lineage>
</organism>
<dbReference type="InterPro" id="IPR036570">
    <property type="entry name" value="HORMA_dom_sf"/>
</dbReference>
<comment type="subcellular location">
    <subcellularLocation>
        <location evidence="2">Chromosome</location>
    </subcellularLocation>
    <subcellularLocation>
        <location evidence="1">Nucleus</location>
    </subcellularLocation>
</comment>
<reference evidence="7 8" key="1">
    <citation type="submission" date="2019-05" db="EMBL/GenBank/DDBJ databases">
        <title>Emergence of the Ug99 lineage of the wheat stem rust pathogen through somatic hybridization.</title>
        <authorList>
            <person name="Li F."/>
            <person name="Upadhyaya N.M."/>
            <person name="Sperschneider J."/>
            <person name="Matny O."/>
            <person name="Nguyen-Phuc H."/>
            <person name="Mago R."/>
            <person name="Raley C."/>
            <person name="Miller M.E."/>
            <person name="Silverstein K.A.T."/>
            <person name="Henningsen E."/>
            <person name="Hirsch C.D."/>
            <person name="Visser B."/>
            <person name="Pretorius Z.A."/>
            <person name="Steffenson B.J."/>
            <person name="Schwessinger B."/>
            <person name="Dodds P.N."/>
            <person name="Figueroa M."/>
        </authorList>
    </citation>
    <scope>NUCLEOTIDE SEQUENCE [LARGE SCALE GENOMIC DNA]</scope>
    <source>
        <strain evidence="7 8">Ug99</strain>
    </source>
</reference>
<dbReference type="Gene3D" id="3.30.900.10">
    <property type="entry name" value="HORMA domain"/>
    <property type="match status" value="1"/>
</dbReference>
<dbReference type="Proteomes" id="UP000325313">
    <property type="component" value="Unassembled WGS sequence"/>
</dbReference>
<name>A0A5B0SHJ9_PUCGR</name>
<evidence type="ECO:0000256" key="1">
    <source>
        <dbReference type="ARBA" id="ARBA00004123"/>
    </source>
</evidence>
<evidence type="ECO:0000313" key="7">
    <source>
        <dbReference type="EMBL" id="KAA1135964.1"/>
    </source>
</evidence>
<evidence type="ECO:0000256" key="3">
    <source>
        <dbReference type="ARBA" id="ARBA00022454"/>
    </source>
</evidence>
<protein>
    <submittedName>
        <fullName evidence="7">DNA binding protein</fullName>
    </submittedName>
</protein>
<dbReference type="GO" id="GO:0007130">
    <property type="term" value="P:synaptonemal complex assembly"/>
    <property type="evidence" value="ECO:0007669"/>
    <property type="project" value="TreeGrafter"/>
</dbReference>
<evidence type="ECO:0000313" key="8">
    <source>
        <dbReference type="Proteomes" id="UP000325313"/>
    </source>
</evidence>
<evidence type="ECO:0000256" key="2">
    <source>
        <dbReference type="ARBA" id="ARBA00004286"/>
    </source>
</evidence>
<accession>A0A5B0SHJ9</accession>
<feature type="domain" description="HORMA" evidence="6">
    <location>
        <begin position="16"/>
        <end position="50"/>
    </location>
</feature>
<dbReference type="EMBL" id="VDEP01000036">
    <property type="protein sequence ID" value="KAA1135964.1"/>
    <property type="molecule type" value="Genomic_DNA"/>
</dbReference>
<dbReference type="AlphaFoldDB" id="A0A5B0SHJ9"/>
<evidence type="ECO:0000256" key="4">
    <source>
        <dbReference type="ARBA" id="ARBA00023242"/>
    </source>
</evidence>
<sequence>MRLLMALAFESSLKDEGAMEAIQRGYLRQLLFAIYLDPDNPRDVIECYTFVCPPTLSIL</sequence>